<dbReference type="Pfam" id="PF01894">
    <property type="entry name" value="YjbQ"/>
    <property type="match status" value="1"/>
</dbReference>
<dbReference type="Gene3D" id="2.60.120.460">
    <property type="entry name" value="YjbQ-like"/>
    <property type="match status" value="1"/>
</dbReference>
<dbReference type="OrthoDB" id="9801725at2"/>
<evidence type="ECO:0000313" key="2">
    <source>
        <dbReference type="EMBL" id="QEN09162.1"/>
    </source>
</evidence>
<dbReference type="PANTHER" id="PTHR30615">
    <property type="entry name" value="UNCHARACTERIZED PROTEIN YJBQ-RELATED"/>
    <property type="match status" value="1"/>
</dbReference>
<dbReference type="InterPro" id="IPR035917">
    <property type="entry name" value="YjbQ-like_sf"/>
</dbReference>
<dbReference type="PANTHER" id="PTHR30615:SF8">
    <property type="entry name" value="UPF0047 PROTEIN C4A8.02C"/>
    <property type="match status" value="1"/>
</dbReference>
<proteinExistence type="inferred from homology"/>
<organism evidence="2 3">
    <name type="scientific">Oceanispirochaeta crateris</name>
    <dbReference type="NCBI Taxonomy" id="2518645"/>
    <lineage>
        <taxon>Bacteria</taxon>
        <taxon>Pseudomonadati</taxon>
        <taxon>Spirochaetota</taxon>
        <taxon>Spirochaetia</taxon>
        <taxon>Spirochaetales</taxon>
        <taxon>Spirochaetaceae</taxon>
        <taxon>Oceanispirochaeta</taxon>
    </lineage>
</organism>
<dbReference type="AlphaFoldDB" id="A0A5C1QT18"/>
<protein>
    <submittedName>
        <fullName evidence="2">YjbQ family protein</fullName>
    </submittedName>
</protein>
<dbReference type="EMBL" id="CP036150">
    <property type="protein sequence ID" value="QEN09162.1"/>
    <property type="molecule type" value="Genomic_DNA"/>
</dbReference>
<dbReference type="RefSeq" id="WP_149487238.1">
    <property type="nucleotide sequence ID" value="NZ_CP036150.1"/>
</dbReference>
<dbReference type="InterPro" id="IPR001602">
    <property type="entry name" value="UPF0047_YjbQ-like"/>
</dbReference>
<evidence type="ECO:0000313" key="3">
    <source>
        <dbReference type="Proteomes" id="UP000324209"/>
    </source>
</evidence>
<evidence type="ECO:0000256" key="1">
    <source>
        <dbReference type="ARBA" id="ARBA00005534"/>
    </source>
</evidence>
<reference evidence="2 3" key="1">
    <citation type="submission" date="2019-02" db="EMBL/GenBank/DDBJ databases">
        <title>Complete Genome Sequence and Methylome Analysis of free living Spirochaetas.</title>
        <authorList>
            <person name="Fomenkov A."/>
            <person name="Dubinina G."/>
            <person name="Leshcheva N."/>
            <person name="Mikheeva N."/>
            <person name="Grabovich M."/>
            <person name="Vincze T."/>
            <person name="Roberts R.J."/>
        </authorList>
    </citation>
    <scope>NUCLEOTIDE SEQUENCE [LARGE SCALE GENOMIC DNA]</scope>
    <source>
        <strain evidence="2 3">K2</strain>
    </source>
</reference>
<dbReference type="Proteomes" id="UP000324209">
    <property type="component" value="Chromosome"/>
</dbReference>
<accession>A0A5C1QT18</accession>
<dbReference type="SUPFAM" id="SSF111038">
    <property type="entry name" value="YjbQ-like"/>
    <property type="match status" value="1"/>
</dbReference>
<keyword evidence="3" id="KW-1185">Reference proteome</keyword>
<dbReference type="NCBIfam" id="TIGR00149">
    <property type="entry name" value="TIGR00149_YjbQ"/>
    <property type="match status" value="1"/>
</dbReference>
<gene>
    <name evidence="2" type="ORF">EXM22_14675</name>
</gene>
<dbReference type="KEGG" id="ock:EXM22_14675"/>
<dbReference type="PIRSF" id="PIRSF004681">
    <property type="entry name" value="UCP004681"/>
    <property type="match status" value="1"/>
</dbReference>
<comment type="similarity">
    <text evidence="1">Belongs to the UPF0047 family.</text>
</comment>
<name>A0A5C1QT18_9SPIO</name>
<sequence length="165" mass="18756">MKITNETIKVKSTGMRPTFHTLTEKVKEIVEVSQVKNGMCLIYSRHTTCSVMIDEDSFDKAYTGMTFLQQDLTDVFEKIIPTCRKEGQYMHPGPELTVFAAEHGEDKPGTLNTDAHLRSSIVGRSETIPIIEGNLELGEFGHIYFVDFDHTRARERKVYVQIIGE</sequence>